<reference evidence="9" key="1">
    <citation type="journal article" date="2023" name="BMC Genomics">
        <title>Chromosome-level genome assemblies of Cutaneotrichosporon spp. (Trichosporonales, Basidiomycota) reveal imbalanced evolution between nucleotide sequences and chromosome synteny.</title>
        <authorList>
            <person name="Kobayashi Y."/>
            <person name="Kayamori A."/>
            <person name="Aoki K."/>
            <person name="Shiwa Y."/>
            <person name="Matsutani M."/>
            <person name="Fujita N."/>
            <person name="Sugita T."/>
            <person name="Iwasaki W."/>
            <person name="Tanaka N."/>
            <person name="Takashima M."/>
        </authorList>
    </citation>
    <scope>NUCLEOTIDE SEQUENCE</scope>
    <source>
        <strain evidence="9">HIS019</strain>
    </source>
</reference>
<dbReference type="AlphaFoldDB" id="A0AA48QYT1"/>
<keyword evidence="4 7" id="KW-0812">Transmembrane</keyword>
<dbReference type="PROSITE" id="PS50850">
    <property type="entry name" value="MFS"/>
    <property type="match status" value="1"/>
</dbReference>
<feature type="transmembrane region" description="Helical" evidence="7">
    <location>
        <begin position="382"/>
        <end position="402"/>
    </location>
</feature>
<organism evidence="9 10">
    <name type="scientific">Cutaneotrichosporon cavernicola</name>
    <dbReference type="NCBI Taxonomy" id="279322"/>
    <lineage>
        <taxon>Eukaryota</taxon>
        <taxon>Fungi</taxon>
        <taxon>Dikarya</taxon>
        <taxon>Basidiomycota</taxon>
        <taxon>Agaricomycotina</taxon>
        <taxon>Tremellomycetes</taxon>
        <taxon>Trichosporonales</taxon>
        <taxon>Trichosporonaceae</taxon>
        <taxon>Cutaneotrichosporon</taxon>
    </lineage>
</organism>
<feature type="transmembrane region" description="Helical" evidence="7">
    <location>
        <begin position="64"/>
        <end position="88"/>
    </location>
</feature>
<dbReference type="SUPFAM" id="SSF103473">
    <property type="entry name" value="MFS general substrate transporter"/>
    <property type="match status" value="1"/>
</dbReference>
<dbReference type="FunFam" id="1.20.1250.20:FF:000134">
    <property type="entry name" value="MFS sugar transporter protein"/>
    <property type="match status" value="1"/>
</dbReference>
<dbReference type="RefSeq" id="XP_060460289.1">
    <property type="nucleotide sequence ID" value="XM_060604057.1"/>
</dbReference>
<dbReference type="Gene3D" id="1.20.1250.20">
    <property type="entry name" value="MFS general substrate transporter like domains"/>
    <property type="match status" value="1"/>
</dbReference>
<gene>
    <name evidence="9" type="ORF">CcaverHIS019_0706050</name>
</gene>
<evidence type="ECO:0000313" key="9">
    <source>
        <dbReference type="EMBL" id="BEI95024.1"/>
    </source>
</evidence>
<name>A0AA48QYT1_9TREE</name>
<evidence type="ECO:0000256" key="5">
    <source>
        <dbReference type="ARBA" id="ARBA00022989"/>
    </source>
</evidence>
<evidence type="ECO:0000256" key="4">
    <source>
        <dbReference type="ARBA" id="ARBA00022692"/>
    </source>
</evidence>
<keyword evidence="10" id="KW-1185">Reference proteome</keyword>
<dbReference type="Pfam" id="PF00083">
    <property type="entry name" value="Sugar_tr"/>
    <property type="match status" value="1"/>
</dbReference>
<dbReference type="InterPro" id="IPR050360">
    <property type="entry name" value="MFS_Sugar_Transporters"/>
</dbReference>
<keyword evidence="5 7" id="KW-1133">Transmembrane helix</keyword>
<feature type="transmembrane region" description="Helical" evidence="7">
    <location>
        <begin position="279"/>
        <end position="301"/>
    </location>
</feature>
<dbReference type="GeneID" id="85498894"/>
<comment type="subcellular location">
    <subcellularLocation>
        <location evidence="1">Membrane</location>
        <topology evidence="1">Multi-pass membrane protein</topology>
    </subcellularLocation>
</comment>
<accession>A0AA48QYT1</accession>
<feature type="transmembrane region" description="Helical" evidence="7">
    <location>
        <begin position="100"/>
        <end position="124"/>
    </location>
</feature>
<keyword evidence="3" id="KW-0813">Transport</keyword>
<dbReference type="EMBL" id="AP028219">
    <property type="protein sequence ID" value="BEI95024.1"/>
    <property type="molecule type" value="Genomic_DNA"/>
</dbReference>
<feature type="domain" description="Major facilitator superfamily (MFS) profile" evidence="8">
    <location>
        <begin position="31"/>
        <end position="467"/>
    </location>
</feature>
<evidence type="ECO:0000256" key="2">
    <source>
        <dbReference type="ARBA" id="ARBA00010992"/>
    </source>
</evidence>
<protein>
    <recommendedName>
        <fullName evidence="8">Major facilitator superfamily (MFS) profile domain-containing protein</fullName>
    </recommendedName>
</protein>
<feature type="transmembrane region" description="Helical" evidence="7">
    <location>
        <begin position="444"/>
        <end position="464"/>
    </location>
</feature>
<feature type="transmembrane region" description="Helical" evidence="7">
    <location>
        <begin position="162"/>
        <end position="183"/>
    </location>
</feature>
<sequence>MTTSTNHLLSVPNNTHRNWWKDRSLRLNLLHCAGCCLCVFYLGYDQALLAALQAIPAWNAYFNTPTGTTLGLIASSLYFPGLFASFFGSWVSMKYGRKPTVWIGSVLIIIGTFVNTFATTTAIFCGGRVLIGAGGAITKVAAPALLNEIAHPRIRSVVAASYYGWFFLGSSLSSWLCLAGLYIPNDWSWRMPCMFQLLAPILVIAITFTGPESPRFLINQGRNDQALDVLAKYHANGKVDDPLVQLEYSEICAALESEGEEHKSSWMDLVRTKGNRRRITMAILMACGTNWTGSGLLGYYLTPILASVGIKDPKQTTSLNGGLALFNLLSCELAATQADRISRRVSFFVSGAGMISSIAIVTGMSATFAAGKQAFGIPTVPFIFIFFFFYDIAWMALPFHYCTEIMPFHLRTKGLAIFTAVQTFANGFNQFVNPIAFKAITWRFYIVYIVINAAYAVYFFFFLIDSRGMSLESTTLLFDYPRKEARQRAEEEMQARVAARAEAAMTKADLKTENSEIELVEDAAELNKDGNMYKA</sequence>
<feature type="transmembrane region" description="Helical" evidence="7">
    <location>
        <begin position="130"/>
        <end position="150"/>
    </location>
</feature>
<comment type="similarity">
    <text evidence="2">Belongs to the major facilitator superfamily. Sugar transporter (TC 2.A.1.1) family.</text>
</comment>
<dbReference type="KEGG" id="ccac:CcaHIS019_0706050"/>
<evidence type="ECO:0000256" key="7">
    <source>
        <dbReference type="SAM" id="Phobius"/>
    </source>
</evidence>
<feature type="transmembrane region" description="Helical" evidence="7">
    <location>
        <begin position="189"/>
        <end position="208"/>
    </location>
</feature>
<keyword evidence="6 7" id="KW-0472">Membrane</keyword>
<dbReference type="PANTHER" id="PTHR48022">
    <property type="entry name" value="PLASTIDIC GLUCOSE TRANSPORTER 4"/>
    <property type="match status" value="1"/>
</dbReference>
<evidence type="ECO:0000256" key="3">
    <source>
        <dbReference type="ARBA" id="ARBA00022448"/>
    </source>
</evidence>
<dbReference type="PANTHER" id="PTHR48022:SF52">
    <property type="entry name" value="SUGAR TRANSPORTER, PUTATIVE-RELATED"/>
    <property type="match status" value="1"/>
</dbReference>
<feature type="transmembrane region" description="Helical" evidence="7">
    <location>
        <begin position="347"/>
        <end position="370"/>
    </location>
</feature>
<dbReference type="InterPro" id="IPR005828">
    <property type="entry name" value="MFS_sugar_transport-like"/>
</dbReference>
<feature type="transmembrane region" description="Helical" evidence="7">
    <location>
        <begin position="27"/>
        <end position="44"/>
    </location>
</feature>
<dbReference type="InterPro" id="IPR036259">
    <property type="entry name" value="MFS_trans_sf"/>
</dbReference>
<dbReference type="GO" id="GO:0005351">
    <property type="term" value="F:carbohydrate:proton symporter activity"/>
    <property type="evidence" value="ECO:0007669"/>
    <property type="project" value="TreeGrafter"/>
</dbReference>
<proteinExistence type="inferred from homology"/>
<feature type="transmembrane region" description="Helical" evidence="7">
    <location>
        <begin position="414"/>
        <end position="432"/>
    </location>
</feature>
<evidence type="ECO:0000259" key="8">
    <source>
        <dbReference type="PROSITE" id="PS50850"/>
    </source>
</evidence>
<dbReference type="InterPro" id="IPR020846">
    <property type="entry name" value="MFS_dom"/>
</dbReference>
<dbReference type="Proteomes" id="UP001233271">
    <property type="component" value="Chromosome 7b"/>
</dbReference>
<evidence type="ECO:0000256" key="1">
    <source>
        <dbReference type="ARBA" id="ARBA00004141"/>
    </source>
</evidence>
<evidence type="ECO:0000256" key="6">
    <source>
        <dbReference type="ARBA" id="ARBA00023136"/>
    </source>
</evidence>
<feature type="transmembrane region" description="Helical" evidence="7">
    <location>
        <begin position="317"/>
        <end position="335"/>
    </location>
</feature>
<evidence type="ECO:0000313" key="10">
    <source>
        <dbReference type="Proteomes" id="UP001233271"/>
    </source>
</evidence>
<dbReference type="GO" id="GO:0016020">
    <property type="term" value="C:membrane"/>
    <property type="evidence" value="ECO:0007669"/>
    <property type="project" value="UniProtKB-SubCell"/>
</dbReference>